<keyword evidence="2" id="KW-0131">Cell cycle</keyword>
<dbReference type="Proteomes" id="UP001280121">
    <property type="component" value="Unassembled WGS sequence"/>
</dbReference>
<protein>
    <submittedName>
        <fullName evidence="3">Uncharacterized protein</fullName>
    </submittedName>
</protein>
<evidence type="ECO:0000313" key="3">
    <source>
        <dbReference type="EMBL" id="KAK2642631.1"/>
    </source>
</evidence>
<evidence type="ECO:0000256" key="1">
    <source>
        <dbReference type="ARBA" id="ARBA00023013"/>
    </source>
</evidence>
<evidence type="ECO:0000256" key="2">
    <source>
        <dbReference type="ARBA" id="ARBA00023306"/>
    </source>
</evidence>
<proteinExistence type="predicted"/>
<evidence type="ECO:0000313" key="4">
    <source>
        <dbReference type="Proteomes" id="UP001280121"/>
    </source>
</evidence>
<dbReference type="GO" id="GO:0004860">
    <property type="term" value="F:protein kinase inhibitor activity"/>
    <property type="evidence" value="ECO:0007669"/>
    <property type="project" value="UniProtKB-KW"/>
</dbReference>
<organism evidence="3 4">
    <name type="scientific">Dipteronia dyeriana</name>
    <dbReference type="NCBI Taxonomy" id="168575"/>
    <lineage>
        <taxon>Eukaryota</taxon>
        <taxon>Viridiplantae</taxon>
        <taxon>Streptophyta</taxon>
        <taxon>Embryophyta</taxon>
        <taxon>Tracheophyta</taxon>
        <taxon>Spermatophyta</taxon>
        <taxon>Magnoliopsida</taxon>
        <taxon>eudicotyledons</taxon>
        <taxon>Gunneridae</taxon>
        <taxon>Pentapetalae</taxon>
        <taxon>rosids</taxon>
        <taxon>malvids</taxon>
        <taxon>Sapindales</taxon>
        <taxon>Sapindaceae</taxon>
        <taxon>Hippocastanoideae</taxon>
        <taxon>Acereae</taxon>
        <taxon>Dipteronia</taxon>
    </lineage>
</organism>
<accession>A0AAD9WTJ8</accession>
<dbReference type="InterPro" id="IPR040389">
    <property type="entry name" value="SMR"/>
</dbReference>
<sequence length="91" mass="10710">MEEMNHIMQEGYSTPTCEECRIPTVATCCHPRPKKKKAFSFVKKREPPKNGYFQSPKLEVFFNIMVPRRELGLARTCLFLDLEENRFKPIT</sequence>
<keyword evidence="1" id="KW-0649">Protein kinase inhibitor</keyword>
<dbReference type="GO" id="GO:0032875">
    <property type="term" value="P:regulation of DNA endoreduplication"/>
    <property type="evidence" value="ECO:0007669"/>
    <property type="project" value="InterPro"/>
</dbReference>
<gene>
    <name evidence="3" type="ORF">Ddye_024394</name>
</gene>
<comment type="caution">
    <text evidence="3">The sequence shown here is derived from an EMBL/GenBank/DDBJ whole genome shotgun (WGS) entry which is preliminary data.</text>
</comment>
<reference evidence="3" key="1">
    <citation type="journal article" date="2023" name="Plant J.">
        <title>Genome sequences and population genomics provide insights into the demographic history, inbreeding, and mutation load of two 'living fossil' tree species of Dipteronia.</title>
        <authorList>
            <person name="Feng Y."/>
            <person name="Comes H.P."/>
            <person name="Chen J."/>
            <person name="Zhu S."/>
            <person name="Lu R."/>
            <person name="Zhang X."/>
            <person name="Li P."/>
            <person name="Qiu J."/>
            <person name="Olsen K.M."/>
            <person name="Qiu Y."/>
        </authorList>
    </citation>
    <scope>NUCLEOTIDE SEQUENCE</scope>
    <source>
        <strain evidence="3">KIB01</strain>
    </source>
</reference>
<dbReference type="GO" id="GO:0005634">
    <property type="term" value="C:nucleus"/>
    <property type="evidence" value="ECO:0007669"/>
    <property type="project" value="TreeGrafter"/>
</dbReference>
<dbReference type="EMBL" id="JANJYI010000007">
    <property type="protein sequence ID" value="KAK2642631.1"/>
    <property type="molecule type" value="Genomic_DNA"/>
</dbReference>
<dbReference type="AlphaFoldDB" id="A0AAD9WTJ8"/>
<dbReference type="PANTHER" id="PTHR33142">
    <property type="entry name" value="CYCLIN-DEPENDENT PROTEIN KINASE INHIBITOR SMR13"/>
    <property type="match status" value="1"/>
</dbReference>
<keyword evidence="4" id="KW-1185">Reference proteome</keyword>
<name>A0AAD9WTJ8_9ROSI</name>
<dbReference type="PANTHER" id="PTHR33142:SF15">
    <property type="entry name" value="CYCLIN-DEPENDENT PROTEIN KINASE INHIBITOR SMR4"/>
    <property type="match status" value="1"/>
</dbReference>